<dbReference type="Gene3D" id="2.160.20.10">
    <property type="entry name" value="Single-stranded right-handed beta-helix, Pectin lyase-like"/>
    <property type="match status" value="1"/>
</dbReference>
<sequence length="176" mass="20030">MAPQRCITFFSCVVFVILFCILCYTFSYHEHVRDYKSGILRACTWHMKTVKDYMFQESEVFDSLDLVSTKIFDVDSYGDKDYGKKDDTAKTFDVDSYGDKDYGKKDDTAKTFDVDSYGAKGDGKKDDTKAFKKAWKDACSSTTAAVFHVTKNKKYLVTPIKFEGPCKASLTMQVIS</sequence>
<protein>
    <submittedName>
        <fullName evidence="5">Uncharacterized protein</fullName>
    </submittedName>
</protein>
<dbReference type="GO" id="GO:0005576">
    <property type="term" value="C:extracellular region"/>
    <property type="evidence" value="ECO:0007669"/>
    <property type="project" value="UniProtKB-SubCell"/>
</dbReference>
<dbReference type="AlphaFoldDB" id="A0AAD5BZL7"/>
<evidence type="ECO:0000256" key="1">
    <source>
        <dbReference type="ARBA" id="ARBA00004613"/>
    </source>
</evidence>
<proteinExistence type="predicted"/>
<comment type="subcellular location">
    <subcellularLocation>
        <location evidence="1">Secreted</location>
    </subcellularLocation>
</comment>
<reference evidence="5" key="1">
    <citation type="submission" date="2022-06" db="EMBL/GenBank/DDBJ databases">
        <title>Uncovering the hologenomic basis of an extraordinary plant invasion.</title>
        <authorList>
            <person name="Bieker V.C."/>
            <person name="Martin M.D."/>
            <person name="Gilbert T."/>
            <person name="Hodgins K."/>
            <person name="Battlay P."/>
            <person name="Petersen B."/>
            <person name="Wilson J."/>
        </authorList>
    </citation>
    <scope>NUCLEOTIDE SEQUENCE</scope>
    <source>
        <strain evidence="5">AA19_3_7</strain>
        <tissue evidence="5">Leaf</tissue>
    </source>
</reference>
<keyword evidence="4" id="KW-0472">Membrane</keyword>
<evidence type="ECO:0000256" key="3">
    <source>
        <dbReference type="ARBA" id="ARBA00023316"/>
    </source>
</evidence>
<dbReference type="Proteomes" id="UP001206925">
    <property type="component" value="Unassembled WGS sequence"/>
</dbReference>
<keyword evidence="4" id="KW-0812">Transmembrane</keyword>
<gene>
    <name evidence="5" type="ORF">M8C21_004847</name>
</gene>
<comment type="caution">
    <text evidence="5">The sequence shown here is derived from an EMBL/GenBank/DDBJ whole genome shotgun (WGS) entry which is preliminary data.</text>
</comment>
<evidence type="ECO:0000256" key="4">
    <source>
        <dbReference type="SAM" id="Phobius"/>
    </source>
</evidence>
<dbReference type="SUPFAM" id="SSF51126">
    <property type="entry name" value="Pectin lyase-like"/>
    <property type="match status" value="1"/>
</dbReference>
<dbReference type="InterPro" id="IPR011050">
    <property type="entry name" value="Pectin_lyase_fold/virulence"/>
</dbReference>
<accession>A0AAD5BZL7</accession>
<keyword evidence="3" id="KW-0961">Cell wall biogenesis/degradation</keyword>
<dbReference type="GO" id="GO:0071555">
    <property type="term" value="P:cell wall organization"/>
    <property type="evidence" value="ECO:0007669"/>
    <property type="project" value="UniProtKB-KW"/>
</dbReference>
<name>A0AAD5BZL7_AMBAR</name>
<keyword evidence="2" id="KW-0964">Secreted</keyword>
<feature type="transmembrane region" description="Helical" evidence="4">
    <location>
        <begin position="7"/>
        <end position="27"/>
    </location>
</feature>
<dbReference type="InterPro" id="IPR012334">
    <property type="entry name" value="Pectin_lyas_fold"/>
</dbReference>
<dbReference type="EMBL" id="JAMZMK010010265">
    <property type="protein sequence ID" value="KAI7732275.1"/>
    <property type="molecule type" value="Genomic_DNA"/>
</dbReference>
<keyword evidence="4" id="KW-1133">Transmembrane helix</keyword>
<evidence type="ECO:0000256" key="2">
    <source>
        <dbReference type="ARBA" id="ARBA00022525"/>
    </source>
</evidence>
<evidence type="ECO:0000313" key="6">
    <source>
        <dbReference type="Proteomes" id="UP001206925"/>
    </source>
</evidence>
<keyword evidence="6" id="KW-1185">Reference proteome</keyword>
<evidence type="ECO:0000313" key="5">
    <source>
        <dbReference type="EMBL" id="KAI7732275.1"/>
    </source>
</evidence>
<dbReference type="PANTHER" id="PTHR31375">
    <property type="match status" value="1"/>
</dbReference>
<organism evidence="5 6">
    <name type="scientific">Ambrosia artemisiifolia</name>
    <name type="common">Common ragweed</name>
    <dbReference type="NCBI Taxonomy" id="4212"/>
    <lineage>
        <taxon>Eukaryota</taxon>
        <taxon>Viridiplantae</taxon>
        <taxon>Streptophyta</taxon>
        <taxon>Embryophyta</taxon>
        <taxon>Tracheophyta</taxon>
        <taxon>Spermatophyta</taxon>
        <taxon>Magnoliopsida</taxon>
        <taxon>eudicotyledons</taxon>
        <taxon>Gunneridae</taxon>
        <taxon>Pentapetalae</taxon>
        <taxon>asterids</taxon>
        <taxon>campanulids</taxon>
        <taxon>Asterales</taxon>
        <taxon>Asteraceae</taxon>
        <taxon>Asteroideae</taxon>
        <taxon>Heliantheae alliance</taxon>
        <taxon>Heliantheae</taxon>
        <taxon>Ambrosia</taxon>
    </lineage>
</organism>